<organism evidence="1 2">
    <name type="scientific">Anaerostipes hadrus</name>
    <dbReference type="NCBI Taxonomy" id="649756"/>
    <lineage>
        <taxon>Bacteria</taxon>
        <taxon>Bacillati</taxon>
        <taxon>Bacillota</taxon>
        <taxon>Clostridia</taxon>
        <taxon>Lachnospirales</taxon>
        <taxon>Lachnospiraceae</taxon>
        <taxon>Anaerostipes</taxon>
    </lineage>
</organism>
<dbReference type="Gene3D" id="3.30.565.60">
    <property type="match status" value="1"/>
</dbReference>
<dbReference type="InterPro" id="IPR038475">
    <property type="entry name" value="RecG_C_sf"/>
</dbReference>
<name>A0A173SH47_ANAHA</name>
<dbReference type="PANTHER" id="PTHR30595:SF6">
    <property type="entry name" value="SCHLAFEN ALBA-2 DOMAIN-CONTAINING PROTEIN"/>
    <property type="match status" value="1"/>
</dbReference>
<dbReference type="EMBL" id="CYXY01000006">
    <property type="protein sequence ID" value="CUM89316.1"/>
    <property type="molecule type" value="Genomic_DNA"/>
</dbReference>
<dbReference type="Proteomes" id="UP000095553">
    <property type="component" value="Unassembled WGS sequence"/>
</dbReference>
<dbReference type="Pfam" id="PF13749">
    <property type="entry name" value="HATPase_c_4"/>
    <property type="match status" value="1"/>
</dbReference>
<proteinExistence type="predicted"/>
<evidence type="ECO:0000313" key="1">
    <source>
        <dbReference type="EMBL" id="CUM89316.1"/>
    </source>
</evidence>
<protein>
    <submittedName>
        <fullName evidence="1">Uncharacterized protein</fullName>
    </submittedName>
</protein>
<evidence type="ECO:0000313" key="2">
    <source>
        <dbReference type="Proteomes" id="UP000095553"/>
    </source>
</evidence>
<accession>A0A173SH47</accession>
<sequence length="199" mass="23353">MDIIWQQLCYWEMIANTLIHREFTSSYTAKFVIEKDRMYTENANRSSGDGIITPDNMEPNPKNPIIASFFRNIGWSDRLGSGVRNIFKYSKYYSGEEPEFVEGDVFRIIVPLNEDYSYDNVKNGDKKTAIKNGDKKISKKTIQNYKKILEFMEEGKEYTIQDFCNLLNLKPSRTKELLKALTQDIEQIGNNKNRKYRLK</sequence>
<gene>
    <name evidence="1" type="ORF">ERS852571_01200</name>
</gene>
<dbReference type="AlphaFoldDB" id="A0A173SH47"/>
<dbReference type="PANTHER" id="PTHR30595">
    <property type="entry name" value="GLPR-RELATED TRANSCRIPTIONAL REPRESSOR"/>
    <property type="match status" value="1"/>
</dbReference>
<reference evidence="1 2" key="1">
    <citation type="submission" date="2015-09" db="EMBL/GenBank/DDBJ databases">
        <authorList>
            <consortium name="Pathogen Informatics"/>
        </authorList>
    </citation>
    <scope>NUCLEOTIDE SEQUENCE [LARGE SCALE GENOMIC DNA]</scope>
    <source>
        <strain evidence="1 2">2789STDY5834959</strain>
    </source>
</reference>